<dbReference type="VEuPathDB" id="FungiDB:HMPREF1544_10108"/>
<dbReference type="InParanoid" id="S2JKN8"/>
<dbReference type="eggNOG" id="ENOG502TAN0">
    <property type="taxonomic scope" value="Eukaryota"/>
</dbReference>
<gene>
    <name evidence="1" type="ORF">HMPREF1544_10108</name>
</gene>
<evidence type="ECO:0000313" key="1">
    <source>
        <dbReference type="EMBL" id="EPB83123.1"/>
    </source>
</evidence>
<name>S2JKN8_MUCC1</name>
<organism evidence="1 2">
    <name type="scientific">Mucor circinelloides f. circinelloides (strain 1006PhL)</name>
    <name type="common">Mucormycosis agent</name>
    <name type="synonym">Calyptromyces circinelloides</name>
    <dbReference type="NCBI Taxonomy" id="1220926"/>
    <lineage>
        <taxon>Eukaryota</taxon>
        <taxon>Fungi</taxon>
        <taxon>Fungi incertae sedis</taxon>
        <taxon>Mucoromycota</taxon>
        <taxon>Mucoromycotina</taxon>
        <taxon>Mucoromycetes</taxon>
        <taxon>Mucorales</taxon>
        <taxon>Mucorineae</taxon>
        <taxon>Mucoraceae</taxon>
        <taxon>Mucor</taxon>
    </lineage>
</organism>
<protein>
    <submittedName>
        <fullName evidence="1">Uncharacterized protein</fullName>
    </submittedName>
</protein>
<proteinExistence type="predicted"/>
<reference evidence="2" key="1">
    <citation type="submission" date="2013-05" db="EMBL/GenBank/DDBJ databases">
        <title>The Genome sequence of Mucor circinelloides f. circinelloides 1006PhL.</title>
        <authorList>
            <consortium name="The Broad Institute Genomics Platform"/>
            <person name="Cuomo C."/>
            <person name="Earl A."/>
            <person name="Findley K."/>
            <person name="Lee S.C."/>
            <person name="Walker B."/>
            <person name="Young S."/>
            <person name="Zeng Q."/>
            <person name="Gargeya S."/>
            <person name="Fitzgerald M."/>
            <person name="Haas B."/>
            <person name="Abouelleil A."/>
            <person name="Allen A.W."/>
            <person name="Alvarado L."/>
            <person name="Arachchi H.M."/>
            <person name="Berlin A.M."/>
            <person name="Chapman S.B."/>
            <person name="Gainer-Dewar J."/>
            <person name="Goldberg J."/>
            <person name="Griggs A."/>
            <person name="Gujja S."/>
            <person name="Hansen M."/>
            <person name="Howarth C."/>
            <person name="Imamovic A."/>
            <person name="Ireland A."/>
            <person name="Larimer J."/>
            <person name="McCowan C."/>
            <person name="Murphy C."/>
            <person name="Pearson M."/>
            <person name="Poon T.W."/>
            <person name="Priest M."/>
            <person name="Roberts A."/>
            <person name="Saif S."/>
            <person name="Shea T."/>
            <person name="Sisk P."/>
            <person name="Sykes S."/>
            <person name="Wortman J."/>
            <person name="Nusbaum C."/>
            <person name="Birren B."/>
        </authorList>
    </citation>
    <scope>NUCLEOTIDE SEQUENCE [LARGE SCALE GENOMIC DNA]</scope>
    <source>
        <strain evidence="2">1006PhL</strain>
    </source>
</reference>
<evidence type="ECO:0000313" key="2">
    <source>
        <dbReference type="Proteomes" id="UP000014254"/>
    </source>
</evidence>
<dbReference type="Proteomes" id="UP000014254">
    <property type="component" value="Unassembled WGS sequence"/>
</dbReference>
<dbReference type="AlphaFoldDB" id="S2JKN8"/>
<dbReference type="OrthoDB" id="2219489at2759"/>
<sequence length="215" mass="25694">MDDLLNMLFYNYLDSFITLYYTQYPFYITPSDNINQKNTTVNEPALAHKKPNLLIDTTNKDILFRKSRHNTFSFNDSDYCHHHQHPQSAYPDVPQLLFSPTSSVSSSSSNFYWSPDDNNYAGSKRSQVEDMIHWFEHGHRYMEQRRRHSVDSHWHCRKRVYIRERRYEYQPTVGEWKKRINGEFPMQLSESKSTPIQPSRRKMAPIMEASKSLWA</sequence>
<dbReference type="EMBL" id="KE124083">
    <property type="protein sequence ID" value="EPB83123.1"/>
    <property type="molecule type" value="Genomic_DNA"/>
</dbReference>
<keyword evidence="2" id="KW-1185">Reference proteome</keyword>
<accession>S2JKN8</accession>
<dbReference type="OMA" id="GHRYMEQ"/>